<dbReference type="Pfam" id="PF01593">
    <property type="entry name" value="Amino_oxidase"/>
    <property type="match status" value="1"/>
</dbReference>
<accession>A0A0D2JKT0</accession>
<keyword evidence="1" id="KW-0472">Membrane</keyword>
<dbReference type="GO" id="GO:0016491">
    <property type="term" value="F:oxidoreductase activity"/>
    <property type="evidence" value="ECO:0007669"/>
    <property type="project" value="InterPro"/>
</dbReference>
<organism evidence="3 4">
    <name type="scientific">candidate division TM6 bacterium JCVI TM6SC1</name>
    <dbReference type="NCBI Taxonomy" id="1306947"/>
    <lineage>
        <taxon>Bacteria</taxon>
        <taxon>Candidatus Babelota</taxon>
        <taxon>Vermiphilus</taxon>
    </lineage>
</organism>
<evidence type="ECO:0000256" key="1">
    <source>
        <dbReference type="SAM" id="Phobius"/>
    </source>
</evidence>
<keyword evidence="1" id="KW-1133">Transmembrane helix</keyword>
<dbReference type="InterPro" id="IPR002937">
    <property type="entry name" value="Amino_oxidase"/>
</dbReference>
<dbReference type="eggNOG" id="COG2907">
    <property type="taxonomic scope" value="Bacteria"/>
</dbReference>
<dbReference type="PANTHER" id="PTHR42923:SF17">
    <property type="entry name" value="AMINE OXIDASE DOMAIN-CONTAINING PROTEIN"/>
    <property type="match status" value="1"/>
</dbReference>
<dbReference type="STRING" id="1306947.J120_04680"/>
<proteinExistence type="predicted"/>
<reference evidence="3 4" key="1">
    <citation type="journal article" date="2013" name="Proc. Natl. Acad. Sci. U.S.A.">
        <title>Candidate phylum TM6 genome recovered from a hospital sink biofilm provides genomic insights into this uncultivated phylum.</title>
        <authorList>
            <person name="McLean J.S."/>
            <person name="Lombardo M.J."/>
            <person name="Badger J.H."/>
            <person name="Edlund A."/>
            <person name="Novotny M."/>
            <person name="Yee-Greenbaum J."/>
            <person name="Vyahhi N."/>
            <person name="Hall A.P."/>
            <person name="Yang Y."/>
            <person name="Dupont C.L."/>
            <person name="Ziegler M.G."/>
            <person name="Chitsaz H."/>
            <person name="Allen A.E."/>
            <person name="Yooseph S."/>
            <person name="Tesler G."/>
            <person name="Pevzner P.A."/>
            <person name="Friedman R.M."/>
            <person name="Nealson K.H."/>
            <person name="Venter J.C."/>
            <person name="Lasken R.S."/>
        </authorList>
    </citation>
    <scope>NUCLEOTIDE SEQUENCE [LARGE SCALE GENOMIC DNA]</scope>
    <source>
        <strain evidence="3 4">TM6SC1</strain>
    </source>
</reference>
<dbReference type="Gene3D" id="3.50.50.60">
    <property type="entry name" value="FAD/NAD(P)-binding domain"/>
    <property type="match status" value="1"/>
</dbReference>
<gene>
    <name evidence="3" type="ORF">J120_04680</name>
</gene>
<dbReference type="AlphaFoldDB" id="A0A0D2JKT0"/>
<dbReference type="SUPFAM" id="SSF51905">
    <property type="entry name" value="FAD/NAD(P)-binding domain"/>
    <property type="match status" value="1"/>
</dbReference>
<feature type="domain" description="Amine oxidase" evidence="2">
    <location>
        <begin position="44"/>
        <end position="316"/>
    </location>
</feature>
<dbReference type="Gene3D" id="3.30.70.1990">
    <property type="match status" value="1"/>
</dbReference>
<keyword evidence="1" id="KW-0812">Transmembrane</keyword>
<dbReference type="InterPro" id="IPR050464">
    <property type="entry name" value="Zeta_carotene_desat/Oxidored"/>
</dbReference>
<evidence type="ECO:0000313" key="4">
    <source>
        <dbReference type="Proteomes" id="UP000032214"/>
    </source>
</evidence>
<sequence length="450" mass="50843">MSYIKILYCAVFIIYGLFLSPILYSVIHASEHRVKVGIIGGGGAGLTLAWLLDNECQVTLFESKPTLGGHARTVYVPINGKKVAVEAGFEFFNKAMYPNFYKLLTVLKVSLSEYEFTYTFFTSDNKRLLVLPPIQPKKIFWKSFSGANISNLLQLNYVIRKGRKILEARDTLTTVGQFLNKLWLTASFKDNTFLPLFCAGWGVTPHELKSFSAYNVLSYIIKNKPIGLQPSYWQEIVGGTAVYIEKLRTNIARATIKTSSSIAQILYNGKQYKIVESNGKSTIVDHIVIATDPYSARDIVKKIAHARAQYNALAQISFIQATIVVHDDLQFMPQDTSCWSVANVCYNGRYSALTIYKKWKSAKPIFRSWLLPGFAKPKNIYAQETYHHPKPNQNYFKAQKLIDKLQGIHNLWFVGLYTQDIDSHESAILSALKVGHKLAPDSQRIALLNI</sequence>
<evidence type="ECO:0000259" key="2">
    <source>
        <dbReference type="Pfam" id="PF01593"/>
    </source>
</evidence>
<evidence type="ECO:0000313" key="3">
    <source>
        <dbReference type="EMBL" id="KIX84998.1"/>
    </source>
</evidence>
<dbReference type="PANTHER" id="PTHR42923">
    <property type="entry name" value="PROTOPORPHYRINOGEN OXIDASE"/>
    <property type="match status" value="1"/>
</dbReference>
<dbReference type="InterPro" id="IPR036188">
    <property type="entry name" value="FAD/NAD-bd_sf"/>
</dbReference>
<protein>
    <recommendedName>
        <fullName evidence="2">Amine oxidase domain-containing protein</fullName>
    </recommendedName>
</protein>
<comment type="caution">
    <text evidence="3">The sequence shown here is derived from an EMBL/GenBank/DDBJ whole genome shotgun (WGS) entry which is preliminary data.</text>
</comment>
<dbReference type="Gene3D" id="1.10.405.20">
    <property type="match status" value="1"/>
</dbReference>
<keyword evidence="4" id="KW-1185">Reference proteome</keyword>
<dbReference type="EMBL" id="ARQD01000004">
    <property type="protein sequence ID" value="KIX84998.1"/>
    <property type="molecule type" value="Genomic_DNA"/>
</dbReference>
<name>A0A0D2JKT0_9BACT</name>
<dbReference type="Proteomes" id="UP000032214">
    <property type="component" value="Unassembled WGS sequence"/>
</dbReference>
<feature type="transmembrane region" description="Helical" evidence="1">
    <location>
        <begin position="6"/>
        <end position="27"/>
    </location>
</feature>